<gene>
    <name evidence="1" type="ORF">NPIL_55671</name>
</gene>
<evidence type="ECO:0000313" key="2">
    <source>
        <dbReference type="Proteomes" id="UP000887013"/>
    </source>
</evidence>
<dbReference type="EMBL" id="BMAW01128829">
    <property type="protein sequence ID" value="GFU27617.1"/>
    <property type="molecule type" value="Genomic_DNA"/>
</dbReference>
<comment type="caution">
    <text evidence="1">The sequence shown here is derived from an EMBL/GenBank/DDBJ whole genome shotgun (WGS) entry which is preliminary data.</text>
</comment>
<reference evidence="1" key="1">
    <citation type="submission" date="2020-08" db="EMBL/GenBank/DDBJ databases">
        <title>Multicomponent nature underlies the extraordinary mechanical properties of spider dragline silk.</title>
        <authorList>
            <person name="Kono N."/>
            <person name="Nakamura H."/>
            <person name="Mori M."/>
            <person name="Yoshida Y."/>
            <person name="Ohtoshi R."/>
            <person name="Malay A.D."/>
            <person name="Moran D.A.P."/>
            <person name="Tomita M."/>
            <person name="Numata K."/>
            <person name="Arakawa K."/>
        </authorList>
    </citation>
    <scope>NUCLEOTIDE SEQUENCE</scope>
</reference>
<dbReference type="Proteomes" id="UP000887013">
    <property type="component" value="Unassembled WGS sequence"/>
</dbReference>
<sequence>MRPLSVVKWRCVRSDDVASSTPHRDRTEKAGFHNYIFSLSLFPFRRANAYFIPELFFPHRRVGALYVIASFLEVTQMSAGLTSTAPSADWDLSETIVVAAAIVFL</sequence>
<name>A0A8X6QN10_NEPPI</name>
<organism evidence="1 2">
    <name type="scientific">Nephila pilipes</name>
    <name type="common">Giant wood spider</name>
    <name type="synonym">Nephila maculata</name>
    <dbReference type="NCBI Taxonomy" id="299642"/>
    <lineage>
        <taxon>Eukaryota</taxon>
        <taxon>Metazoa</taxon>
        <taxon>Ecdysozoa</taxon>
        <taxon>Arthropoda</taxon>
        <taxon>Chelicerata</taxon>
        <taxon>Arachnida</taxon>
        <taxon>Araneae</taxon>
        <taxon>Araneomorphae</taxon>
        <taxon>Entelegynae</taxon>
        <taxon>Araneoidea</taxon>
        <taxon>Nephilidae</taxon>
        <taxon>Nephila</taxon>
    </lineage>
</organism>
<keyword evidence="2" id="KW-1185">Reference proteome</keyword>
<evidence type="ECO:0000313" key="1">
    <source>
        <dbReference type="EMBL" id="GFU27617.1"/>
    </source>
</evidence>
<protein>
    <submittedName>
        <fullName evidence="1">Uncharacterized protein</fullName>
    </submittedName>
</protein>
<dbReference type="AlphaFoldDB" id="A0A8X6QN10"/>
<proteinExistence type="predicted"/>
<accession>A0A8X6QN10</accession>